<proteinExistence type="predicted"/>
<sequence>MPLDLHGCHFRQAQGRLFSFAQFPSLVTKESSYLSVAEAGFDPRFTSPREDCSNWAPFQMKLRSFAAKSTTIMAGTGCAAKAGLNWRTITTVHAEPVQ</sequence>
<reference evidence="2" key="1">
    <citation type="journal article" date="2019" name="Int. J. Syst. Evol. Microbiol.">
        <title>The Global Catalogue of Microorganisms (GCM) 10K type strain sequencing project: providing services to taxonomists for standard genome sequencing and annotation.</title>
        <authorList>
            <consortium name="The Broad Institute Genomics Platform"/>
            <consortium name="The Broad Institute Genome Sequencing Center for Infectious Disease"/>
            <person name="Wu L."/>
            <person name="Ma J."/>
        </authorList>
    </citation>
    <scope>NUCLEOTIDE SEQUENCE [LARGE SCALE GENOMIC DNA]</scope>
    <source>
        <strain evidence="2">JCM 31486</strain>
    </source>
</reference>
<evidence type="ECO:0000313" key="1">
    <source>
        <dbReference type="EMBL" id="MFD1046684.1"/>
    </source>
</evidence>
<evidence type="ECO:0000313" key="2">
    <source>
        <dbReference type="Proteomes" id="UP001597045"/>
    </source>
</evidence>
<dbReference type="Proteomes" id="UP001597045">
    <property type="component" value="Unassembled WGS sequence"/>
</dbReference>
<gene>
    <name evidence="1" type="ORF">ACFQ1S_14550</name>
</gene>
<keyword evidence="2" id="KW-1185">Reference proteome</keyword>
<protein>
    <submittedName>
        <fullName evidence="1">Uncharacterized protein</fullName>
    </submittedName>
</protein>
<comment type="caution">
    <text evidence="1">The sequence shown here is derived from an EMBL/GenBank/DDBJ whole genome shotgun (WGS) entry which is preliminary data.</text>
</comment>
<organism evidence="1 2">
    <name type="scientific">Kibdelosporangium lantanae</name>
    <dbReference type="NCBI Taxonomy" id="1497396"/>
    <lineage>
        <taxon>Bacteria</taxon>
        <taxon>Bacillati</taxon>
        <taxon>Actinomycetota</taxon>
        <taxon>Actinomycetes</taxon>
        <taxon>Pseudonocardiales</taxon>
        <taxon>Pseudonocardiaceae</taxon>
        <taxon>Kibdelosporangium</taxon>
    </lineage>
</organism>
<name>A0ABW3MAJ3_9PSEU</name>
<dbReference type="EMBL" id="JBHTIS010000752">
    <property type="protein sequence ID" value="MFD1046684.1"/>
    <property type="molecule type" value="Genomic_DNA"/>
</dbReference>
<accession>A0ABW3MAJ3</accession>